<sequence length="154" mass="17280">MSKTSDWKIVATEGATVDGRAVTTNWIKDMAQLYSLDEYTALIWPEHSRSRWDKYEGKNWGTVEDIKAEKRAGKLRLLAKITPNAHLLKANAEGQKLFTSIEPNPDYKGEGRCYLMGLAVTDSPASTGTTRLKFSKGSGEECSHEYSELEEIDF</sequence>
<protein>
    <submittedName>
        <fullName evidence="1">Phage capsid scaffolding protein</fullName>
    </submittedName>
</protein>
<proteinExistence type="predicted"/>
<organism evidence="1 2">
    <name type="scientific">Moritella viscosa</name>
    <dbReference type="NCBI Taxonomy" id="80854"/>
    <lineage>
        <taxon>Bacteria</taxon>
        <taxon>Pseudomonadati</taxon>
        <taxon>Pseudomonadota</taxon>
        <taxon>Gammaproteobacteria</taxon>
        <taxon>Alteromonadales</taxon>
        <taxon>Moritellaceae</taxon>
        <taxon>Moritella</taxon>
    </lineage>
</organism>
<dbReference type="RefSeq" id="WP_170860814.1">
    <property type="nucleotide sequence ID" value="NZ_CAWRCN010000023.1"/>
</dbReference>
<reference evidence="1 2" key="1">
    <citation type="submission" date="2016-11" db="EMBL/GenBank/DDBJ databases">
        <authorList>
            <person name="Klemetsen T."/>
        </authorList>
    </citation>
    <scope>NUCLEOTIDE SEQUENCE [LARGE SCALE GENOMIC DNA]</scope>
    <source>
        <strain evidence="1">MT 2528</strain>
    </source>
</reference>
<gene>
    <name evidence="1" type="ORF">MT2528_4338</name>
</gene>
<dbReference type="Pfam" id="PF05929">
    <property type="entry name" value="Phage_GPO"/>
    <property type="match status" value="1"/>
</dbReference>
<feature type="non-terminal residue" evidence="1">
    <location>
        <position position="154"/>
    </location>
</feature>
<name>A0ABY1HJV3_9GAMM</name>
<dbReference type="InterPro" id="IPR009228">
    <property type="entry name" value="Capsid_scaffold_GpO"/>
</dbReference>
<accession>A0ABY1HJV3</accession>
<keyword evidence="2" id="KW-1185">Reference proteome</keyword>
<dbReference type="Proteomes" id="UP000182660">
    <property type="component" value="Unassembled WGS sequence"/>
</dbReference>
<evidence type="ECO:0000313" key="2">
    <source>
        <dbReference type="Proteomes" id="UP000182660"/>
    </source>
</evidence>
<dbReference type="EMBL" id="FPLJ01000124">
    <property type="protein sequence ID" value="SGZ02110.1"/>
    <property type="molecule type" value="Genomic_DNA"/>
</dbReference>
<evidence type="ECO:0000313" key="1">
    <source>
        <dbReference type="EMBL" id="SGZ02110.1"/>
    </source>
</evidence>
<comment type="caution">
    <text evidence="1">The sequence shown here is derived from an EMBL/GenBank/DDBJ whole genome shotgun (WGS) entry which is preliminary data.</text>
</comment>